<comment type="similarity">
    <text evidence="1">Belongs to the PPP4R2 family.</text>
</comment>
<feature type="compositionally biased region" description="Pro residues" evidence="2">
    <location>
        <begin position="167"/>
        <end position="180"/>
    </location>
</feature>
<dbReference type="GO" id="GO:0019888">
    <property type="term" value="F:protein phosphatase regulator activity"/>
    <property type="evidence" value="ECO:0007669"/>
    <property type="project" value="InterPro"/>
</dbReference>
<dbReference type="Pfam" id="PF09184">
    <property type="entry name" value="PPP4R2"/>
    <property type="match status" value="1"/>
</dbReference>
<feature type="compositionally biased region" description="Low complexity" evidence="2">
    <location>
        <begin position="181"/>
        <end position="207"/>
    </location>
</feature>
<sequence length="801" mass="87626">MENLEEVLQALDEFQKLRPTVIPQELEDYLCWVAKTGDPVYQWPLIKTLFREKLTRVMTDFYENCPNLEFATCPNVEHFNYDAMKSNLLERLESFANAPFTVQRICELLTAPRKEYNRVDKFMRAIEKNILVVSTREPGPIARRGETGDGMVNGSVEEDTASVTQQQPPPPPPSPSPSPSLSPSQLSSSPPSSQPPQTTTQPAQPTTQDVEMEYWEKDCTSTVTISVHTVAENEAPLLHSDVVPTADSPLTKNVFNADETAREKLEQASASSSSSSSSPRTEVATSNYISATSEFSSVSNLTSQSHEQISPDASTVPIVQNLPAVGTIINDKITGDSSVGATDIAEVIMNEDTNSQPNLDMENEEVEAATTASSTTTMTTTTTTTTTIAITTAATSTTSAATSTTTAATTTVTVVATVIPLTTDTTRNLQAAFQAKRFESDSDNKCLDSKSDEKAPQTPQSTIISVEEGGAIGHSMKSEETVLNKLNSECMDSNEMSCNESRLTESLLQTDIDMRSDTLANNTESVMNAEEIVSNKSEEESTSIIEDIDKEDLRSKSDDNTKMAISVESELEEKDSTITSYACMSAVIVSNSEALYKPEKPEIRSKEVSVMISSKESFIHDEPISQKTENTEVTDNVIEAVPRVASPNSNDNEQEAQVPEFSMDNLKVMEISNDKTALVESMVSLPISIIEKSKEATSVIEKFAPVSPTIEMTDSSDNSCRSPKDEKLTEIQDDSLTNAQDNKATVCITTKENQSSVIESVICIKEHESTELMEVDDEESLSTFQQDEPMEQETMEELSKS</sequence>
<proteinExistence type="inferred from homology"/>
<feature type="compositionally biased region" description="Basic and acidic residues" evidence="2">
    <location>
        <begin position="440"/>
        <end position="455"/>
    </location>
</feature>
<dbReference type="GO" id="GO:0030289">
    <property type="term" value="C:protein phosphatase 4 complex"/>
    <property type="evidence" value="ECO:0007669"/>
    <property type="project" value="InterPro"/>
</dbReference>
<feature type="region of interest" description="Disordered" evidence="2">
    <location>
        <begin position="139"/>
        <end position="207"/>
    </location>
</feature>
<keyword evidence="4" id="KW-1185">Reference proteome</keyword>
<dbReference type="InterPro" id="IPR015267">
    <property type="entry name" value="PPP4R2"/>
</dbReference>
<feature type="compositionally biased region" description="Low complexity" evidence="2">
    <location>
        <begin position="268"/>
        <end position="278"/>
    </location>
</feature>
<dbReference type="GO" id="GO:0005737">
    <property type="term" value="C:cytoplasm"/>
    <property type="evidence" value="ECO:0007669"/>
    <property type="project" value="TreeGrafter"/>
</dbReference>
<name>A0AAV2P9Q6_9HYME</name>
<dbReference type="Proteomes" id="UP001497644">
    <property type="component" value="Chromosome 8"/>
</dbReference>
<dbReference type="PANTHER" id="PTHR16487:SF0">
    <property type="entry name" value="PROTEIN PHOSPHATASE 4 REGULATORY SUBUNIT 2-RELATED"/>
    <property type="match status" value="1"/>
</dbReference>
<evidence type="ECO:0000313" key="3">
    <source>
        <dbReference type="EMBL" id="CAL1687855.1"/>
    </source>
</evidence>
<dbReference type="PANTHER" id="PTHR16487">
    <property type="entry name" value="PPP4R2-RELATED PROTEIN"/>
    <property type="match status" value="1"/>
</dbReference>
<feature type="region of interest" description="Disordered" evidence="2">
    <location>
        <begin position="263"/>
        <end position="282"/>
    </location>
</feature>
<organism evidence="3 4">
    <name type="scientific">Lasius platythorax</name>
    <dbReference type="NCBI Taxonomy" id="488582"/>
    <lineage>
        <taxon>Eukaryota</taxon>
        <taxon>Metazoa</taxon>
        <taxon>Ecdysozoa</taxon>
        <taxon>Arthropoda</taxon>
        <taxon>Hexapoda</taxon>
        <taxon>Insecta</taxon>
        <taxon>Pterygota</taxon>
        <taxon>Neoptera</taxon>
        <taxon>Endopterygota</taxon>
        <taxon>Hymenoptera</taxon>
        <taxon>Apocrita</taxon>
        <taxon>Aculeata</taxon>
        <taxon>Formicoidea</taxon>
        <taxon>Formicidae</taxon>
        <taxon>Formicinae</taxon>
        <taxon>Lasius</taxon>
        <taxon>Lasius</taxon>
    </lineage>
</organism>
<feature type="region of interest" description="Disordered" evidence="2">
    <location>
        <begin position="772"/>
        <end position="801"/>
    </location>
</feature>
<evidence type="ECO:0000313" key="4">
    <source>
        <dbReference type="Proteomes" id="UP001497644"/>
    </source>
</evidence>
<feature type="region of interest" description="Disordered" evidence="2">
    <location>
        <begin position="440"/>
        <end position="461"/>
    </location>
</feature>
<evidence type="ECO:0008006" key="5">
    <source>
        <dbReference type="Google" id="ProtNLM"/>
    </source>
</evidence>
<gene>
    <name evidence="3" type="ORF">LPLAT_LOCUS13048</name>
</gene>
<reference evidence="3" key="1">
    <citation type="submission" date="2024-04" db="EMBL/GenBank/DDBJ databases">
        <authorList>
            <consortium name="Molecular Ecology Group"/>
        </authorList>
    </citation>
    <scope>NUCLEOTIDE SEQUENCE</scope>
</reference>
<protein>
    <recommendedName>
        <fullName evidence="5">Serine/threonine-protein phosphatase 4 regulatory subunit 2</fullName>
    </recommendedName>
</protein>
<dbReference type="AlphaFoldDB" id="A0AAV2P9Q6"/>
<evidence type="ECO:0000256" key="1">
    <source>
        <dbReference type="ARBA" id="ARBA00009207"/>
    </source>
</evidence>
<feature type="compositionally biased region" description="Acidic residues" evidence="2">
    <location>
        <begin position="788"/>
        <end position="801"/>
    </location>
</feature>
<dbReference type="EMBL" id="OZ034831">
    <property type="protein sequence ID" value="CAL1687855.1"/>
    <property type="molecule type" value="Genomic_DNA"/>
</dbReference>
<evidence type="ECO:0000256" key="2">
    <source>
        <dbReference type="SAM" id="MobiDB-lite"/>
    </source>
</evidence>
<dbReference type="GO" id="GO:0005634">
    <property type="term" value="C:nucleus"/>
    <property type="evidence" value="ECO:0007669"/>
    <property type="project" value="TreeGrafter"/>
</dbReference>
<accession>A0AAV2P9Q6</accession>